<evidence type="ECO:0000259" key="1">
    <source>
        <dbReference type="Pfam" id="PF01048"/>
    </source>
</evidence>
<evidence type="ECO:0000313" key="2">
    <source>
        <dbReference type="EMBL" id="REF87483.1"/>
    </source>
</evidence>
<dbReference type="SUPFAM" id="SSF53167">
    <property type="entry name" value="Purine and uridine phosphorylases"/>
    <property type="match status" value="1"/>
</dbReference>
<protein>
    <submittedName>
        <fullName evidence="2">Hopanoid-associated phosphorylase</fullName>
    </submittedName>
</protein>
<dbReference type="EMBL" id="QUMO01000002">
    <property type="protein sequence ID" value="REF87483.1"/>
    <property type="molecule type" value="Genomic_DNA"/>
</dbReference>
<comment type="caution">
    <text evidence="2">The sequence shown here is derived from an EMBL/GenBank/DDBJ whole genome shotgun (WGS) entry which is preliminary data.</text>
</comment>
<organism evidence="2 3">
    <name type="scientific">Methylovirgula ligni</name>
    <dbReference type="NCBI Taxonomy" id="569860"/>
    <lineage>
        <taxon>Bacteria</taxon>
        <taxon>Pseudomonadati</taxon>
        <taxon>Pseudomonadota</taxon>
        <taxon>Alphaproteobacteria</taxon>
        <taxon>Hyphomicrobiales</taxon>
        <taxon>Beijerinckiaceae</taxon>
        <taxon>Methylovirgula</taxon>
    </lineage>
</organism>
<accession>A0A3D9YXK3</accession>
<dbReference type="Gene3D" id="3.40.50.1580">
    <property type="entry name" value="Nucleoside phosphorylase domain"/>
    <property type="match status" value="1"/>
</dbReference>
<dbReference type="Proteomes" id="UP000256900">
    <property type="component" value="Unassembled WGS sequence"/>
</dbReference>
<proteinExistence type="predicted"/>
<dbReference type="OrthoDB" id="7357315at2"/>
<keyword evidence="3" id="KW-1185">Reference proteome</keyword>
<dbReference type="RefSeq" id="WP_115835681.1">
    <property type="nucleotide sequence ID" value="NZ_CP025086.1"/>
</dbReference>
<dbReference type="GO" id="GO:0003824">
    <property type="term" value="F:catalytic activity"/>
    <property type="evidence" value="ECO:0007669"/>
    <property type="project" value="InterPro"/>
</dbReference>
<sequence>MKAEARIAAGAGVSVIASGGRKENLELALDDVFEAHVGAVLSFGIAGGLAPGLRPGTVLIARSIVAEDGEQFECDRAWSQRLAAALGGAPIVDMAGIDRPVTTPADKRALHLSTRAAVADMESHIAARFAAARNLPFAAFRVVADPAERHVPPAALAGISPTGGVAAGPVLRALARAPGQIPHLVKTAFDANAAFVSLFRSRQMTSVGGFGFFDFSELVLDVPREDVIGGSLPV</sequence>
<gene>
    <name evidence="2" type="ORF">DES32_1106</name>
</gene>
<reference evidence="2 3" key="1">
    <citation type="submission" date="2018-08" db="EMBL/GenBank/DDBJ databases">
        <title>Genomic Encyclopedia of Type Strains, Phase IV (KMG-IV): sequencing the most valuable type-strain genomes for metagenomic binning, comparative biology and taxonomic classification.</title>
        <authorList>
            <person name="Goeker M."/>
        </authorList>
    </citation>
    <scope>NUCLEOTIDE SEQUENCE [LARGE SCALE GENOMIC DNA]</scope>
    <source>
        <strain evidence="2 3">BW863</strain>
    </source>
</reference>
<dbReference type="InterPro" id="IPR017831">
    <property type="entry name" value="Hopanoid-assoc_phosphoryl_HpnG"/>
</dbReference>
<dbReference type="InterPro" id="IPR000845">
    <property type="entry name" value="Nucleoside_phosphorylase_d"/>
</dbReference>
<dbReference type="NCBIfam" id="TIGR03468">
    <property type="entry name" value="HpnG"/>
    <property type="match status" value="1"/>
</dbReference>
<dbReference type="InterPro" id="IPR035994">
    <property type="entry name" value="Nucleoside_phosphorylase_sf"/>
</dbReference>
<dbReference type="CDD" id="cd17768">
    <property type="entry name" value="adenosylhopane_nucleosidase_HpnG-like"/>
    <property type="match status" value="1"/>
</dbReference>
<feature type="domain" description="Nucleoside phosphorylase" evidence="1">
    <location>
        <begin position="11"/>
        <end position="149"/>
    </location>
</feature>
<dbReference type="Pfam" id="PF01048">
    <property type="entry name" value="PNP_UDP_1"/>
    <property type="match status" value="1"/>
</dbReference>
<evidence type="ECO:0000313" key="3">
    <source>
        <dbReference type="Proteomes" id="UP000256900"/>
    </source>
</evidence>
<name>A0A3D9YXK3_9HYPH</name>
<dbReference type="AlphaFoldDB" id="A0A3D9YXK3"/>
<dbReference type="GO" id="GO:0009116">
    <property type="term" value="P:nucleoside metabolic process"/>
    <property type="evidence" value="ECO:0007669"/>
    <property type="project" value="InterPro"/>
</dbReference>